<dbReference type="GO" id="GO:0003700">
    <property type="term" value="F:DNA-binding transcription factor activity"/>
    <property type="evidence" value="ECO:0007669"/>
    <property type="project" value="InterPro"/>
</dbReference>
<name>A0A508WYM8_9HYPH</name>
<dbReference type="Gene3D" id="1.10.10.10">
    <property type="entry name" value="Winged helix-like DNA-binding domain superfamily/Winged helix DNA-binding domain"/>
    <property type="match status" value="1"/>
</dbReference>
<sequence>MLDFLGFKYGAEIIVFTTLPPYALGYMPFPADRAGARAFTGRIPRRPLLRRLQPPCNIHTLNNRKVSMNEDRVEVSWVPALGRAKGPLYLAIADEIAADIAAGRLANGMRLPPQRVLAAALGIDFTTVSRAYNEARRRGLVEGRVGQGTYVRTRERSSGRPSADRLAAGLVDMSMNLPPLFDDPALSAKMWADVGALGHGGLDQRSPELLMRYQPVGGTERDRSAGAAWLKPRLGGLQADRMVVCTGAQGALLASVGMLATKGDRVCAEALAYPGLRSLAAYLGIELVSVGIDRNGILPEAFEEACVLHRPKALYCNPTLHNPTTATLPLDRREAIVEIARRHGVAIIEDDAYGALPASPVPPLAALAPDLVYHVAGLAKCLSPALRIAYLVAPDRSAAIRLEGAVRATAGMTSPLSVAIATRWLEEGTAQAVLDAIRTEAGARQQIASRSLEGADLSSDREGFHLWLKLPSGWNRGEFTAQLRAAGIGVVASDAFAISDPPEAVRLGLGAARTRDDLRESLDVIAGLLARSPAAHNLIV</sequence>
<dbReference type="SMART" id="SM00345">
    <property type="entry name" value="HTH_GNTR"/>
    <property type="match status" value="1"/>
</dbReference>
<dbReference type="PANTHER" id="PTHR46577">
    <property type="entry name" value="HTH-TYPE TRANSCRIPTIONAL REGULATORY PROTEIN GABR"/>
    <property type="match status" value="1"/>
</dbReference>
<dbReference type="CDD" id="cd00609">
    <property type="entry name" value="AAT_like"/>
    <property type="match status" value="1"/>
</dbReference>
<protein>
    <submittedName>
        <fullName evidence="7">Uncharacterized HTH-type transcriptional regulator RHOS4_30730</fullName>
    </submittedName>
</protein>
<dbReference type="PANTHER" id="PTHR46577:SF1">
    <property type="entry name" value="HTH-TYPE TRANSCRIPTIONAL REGULATORY PROTEIN GABR"/>
    <property type="match status" value="1"/>
</dbReference>
<dbReference type="Gene3D" id="3.40.640.10">
    <property type="entry name" value="Type I PLP-dependent aspartate aminotransferase-like (Major domain)"/>
    <property type="match status" value="1"/>
</dbReference>
<keyword evidence="5" id="KW-0804">Transcription</keyword>
<reference evidence="7" key="1">
    <citation type="submission" date="2019-06" db="EMBL/GenBank/DDBJ databases">
        <authorList>
            <person name="Le Quere A."/>
            <person name="Colella S."/>
        </authorList>
    </citation>
    <scope>NUCLEOTIDE SEQUENCE</scope>
    <source>
        <strain evidence="7">EmedicaeMD41</strain>
    </source>
</reference>
<evidence type="ECO:0000259" key="6">
    <source>
        <dbReference type="PROSITE" id="PS50949"/>
    </source>
</evidence>
<dbReference type="EMBL" id="CABFNB010000089">
    <property type="protein sequence ID" value="VTZ61068.1"/>
    <property type="molecule type" value="Genomic_DNA"/>
</dbReference>
<dbReference type="GO" id="GO:0030170">
    <property type="term" value="F:pyridoxal phosphate binding"/>
    <property type="evidence" value="ECO:0007669"/>
    <property type="project" value="InterPro"/>
</dbReference>
<dbReference type="InterPro" id="IPR015421">
    <property type="entry name" value="PyrdxlP-dep_Trfase_major"/>
</dbReference>
<evidence type="ECO:0000256" key="2">
    <source>
        <dbReference type="ARBA" id="ARBA00022898"/>
    </source>
</evidence>
<dbReference type="SUPFAM" id="SSF53383">
    <property type="entry name" value="PLP-dependent transferases"/>
    <property type="match status" value="1"/>
</dbReference>
<organism evidence="7">
    <name type="scientific">Sinorhizobium medicae</name>
    <dbReference type="NCBI Taxonomy" id="110321"/>
    <lineage>
        <taxon>Bacteria</taxon>
        <taxon>Pseudomonadati</taxon>
        <taxon>Pseudomonadota</taxon>
        <taxon>Alphaproteobacteria</taxon>
        <taxon>Hyphomicrobiales</taxon>
        <taxon>Rhizobiaceae</taxon>
        <taxon>Sinorhizobium/Ensifer group</taxon>
        <taxon>Sinorhizobium</taxon>
    </lineage>
</organism>
<dbReference type="Pfam" id="PF00392">
    <property type="entry name" value="GntR"/>
    <property type="match status" value="1"/>
</dbReference>
<keyword evidence="3" id="KW-0805">Transcription regulation</keyword>
<keyword evidence="4" id="KW-0238">DNA-binding</keyword>
<evidence type="ECO:0000256" key="1">
    <source>
        <dbReference type="ARBA" id="ARBA00005384"/>
    </source>
</evidence>
<feature type="domain" description="HTH gntR-type" evidence="6">
    <location>
        <begin position="86"/>
        <end position="154"/>
    </location>
</feature>
<dbReference type="InterPro" id="IPR000524">
    <property type="entry name" value="Tscrpt_reg_HTH_GntR"/>
</dbReference>
<keyword evidence="2" id="KW-0663">Pyridoxal phosphate</keyword>
<dbReference type="InterPro" id="IPR036390">
    <property type="entry name" value="WH_DNA-bd_sf"/>
</dbReference>
<dbReference type="PROSITE" id="PS50949">
    <property type="entry name" value="HTH_GNTR"/>
    <property type="match status" value="1"/>
</dbReference>
<accession>A0A508WYM8</accession>
<gene>
    <name evidence="7" type="ORF">EMEDMD4_240011</name>
</gene>
<evidence type="ECO:0000256" key="3">
    <source>
        <dbReference type="ARBA" id="ARBA00023015"/>
    </source>
</evidence>
<evidence type="ECO:0000256" key="5">
    <source>
        <dbReference type="ARBA" id="ARBA00023163"/>
    </source>
</evidence>
<dbReference type="Proteomes" id="UP000507954">
    <property type="component" value="Unassembled WGS sequence"/>
</dbReference>
<dbReference type="SUPFAM" id="SSF46785">
    <property type="entry name" value="Winged helix' DNA-binding domain"/>
    <property type="match status" value="1"/>
</dbReference>
<dbReference type="InterPro" id="IPR004839">
    <property type="entry name" value="Aminotransferase_I/II_large"/>
</dbReference>
<dbReference type="InterPro" id="IPR036388">
    <property type="entry name" value="WH-like_DNA-bd_sf"/>
</dbReference>
<dbReference type="Pfam" id="PF00155">
    <property type="entry name" value="Aminotran_1_2"/>
    <property type="match status" value="1"/>
</dbReference>
<dbReference type="InterPro" id="IPR015424">
    <property type="entry name" value="PyrdxlP-dep_Trfase"/>
</dbReference>
<dbReference type="InterPro" id="IPR051446">
    <property type="entry name" value="HTH_trans_reg/aminotransferase"/>
</dbReference>
<comment type="similarity">
    <text evidence="1">In the C-terminal section; belongs to the class-I pyridoxal-phosphate-dependent aminotransferase family.</text>
</comment>
<evidence type="ECO:0000313" key="7">
    <source>
        <dbReference type="EMBL" id="VTZ61068.1"/>
    </source>
</evidence>
<evidence type="ECO:0000256" key="4">
    <source>
        <dbReference type="ARBA" id="ARBA00023125"/>
    </source>
</evidence>
<dbReference type="AlphaFoldDB" id="A0A508WYM8"/>
<dbReference type="GO" id="GO:0003677">
    <property type="term" value="F:DNA binding"/>
    <property type="evidence" value="ECO:0007669"/>
    <property type="project" value="UniProtKB-KW"/>
</dbReference>
<proteinExistence type="inferred from homology"/>